<protein>
    <submittedName>
        <fullName evidence="3">Os02g0163000 protein</fullName>
    </submittedName>
</protein>
<accession>A0A0N7KER2</accession>
<keyword evidence="4" id="KW-1185">Reference proteome</keyword>
<dbReference type="InParanoid" id="A0A0N7KER2"/>
<dbReference type="SUPFAM" id="SSF53098">
    <property type="entry name" value="Ribonuclease H-like"/>
    <property type="match status" value="1"/>
</dbReference>
<dbReference type="PaxDb" id="39947-A0A0N7KER2"/>
<evidence type="ECO:0000313" key="4">
    <source>
        <dbReference type="Proteomes" id="UP000059680"/>
    </source>
</evidence>
<name>A0A0N7KER2_ORYSJ</name>
<reference evidence="3 4" key="2">
    <citation type="journal article" date="2013" name="Plant Cell Physiol.">
        <title>Rice Annotation Project Database (RAP-DB): an integrative and interactive database for rice genomics.</title>
        <authorList>
            <person name="Sakai H."/>
            <person name="Lee S.S."/>
            <person name="Tanaka T."/>
            <person name="Numa H."/>
            <person name="Kim J."/>
            <person name="Kawahara Y."/>
            <person name="Wakimoto H."/>
            <person name="Yang C.C."/>
            <person name="Iwamoto M."/>
            <person name="Abe T."/>
            <person name="Yamada Y."/>
            <person name="Muto A."/>
            <person name="Inokuchi H."/>
            <person name="Ikemura T."/>
            <person name="Matsumoto T."/>
            <person name="Sasaki T."/>
            <person name="Itoh T."/>
        </authorList>
    </citation>
    <scope>NUCLEOTIDE SEQUENCE [LARGE SCALE GENOMIC DNA]</scope>
    <source>
        <strain evidence="4">cv. Nipponbare</strain>
    </source>
</reference>
<dbReference type="InterPro" id="IPR012337">
    <property type="entry name" value="RNaseH-like_sf"/>
</dbReference>
<dbReference type="Pfam" id="PF13456">
    <property type="entry name" value="RVT_3"/>
    <property type="match status" value="1"/>
</dbReference>
<dbReference type="STRING" id="39947.A0A0N7KER2"/>
<dbReference type="GO" id="GO:0004523">
    <property type="term" value="F:RNA-DNA hybrid ribonuclease activity"/>
    <property type="evidence" value="ECO:0007669"/>
    <property type="project" value="InterPro"/>
</dbReference>
<dbReference type="InterPro" id="IPR052929">
    <property type="entry name" value="RNase_H-like_EbsB-rel"/>
</dbReference>
<evidence type="ECO:0000256" key="1">
    <source>
        <dbReference type="SAM" id="MobiDB-lite"/>
    </source>
</evidence>
<sequence length="215" mass="23501">MTGPDWLLVLLDSLSSSDKARVLYLLWRAWFLRNDMIHGKGTATIAESVNFLINYEKVLLLIRQQSDDIKGKGLMYDEPKEKLVQVRTTNQVDKWRAPPEGSAKVNVDAGFIEDTGVSTAGIIIRDCRGLVLLAAQKTLKSCATAVQAEALACLEGLRVAMEWIHMPIILETDNVQGSVTTGAVEITLGSDNQGSERDDVVSPKCAGLQDQEGSK</sequence>
<proteinExistence type="predicted"/>
<evidence type="ECO:0000313" key="3">
    <source>
        <dbReference type="EMBL" id="BAS77129.1"/>
    </source>
</evidence>
<reference evidence="4" key="1">
    <citation type="journal article" date="2005" name="Nature">
        <title>The map-based sequence of the rice genome.</title>
        <authorList>
            <consortium name="International rice genome sequencing project (IRGSP)"/>
            <person name="Matsumoto T."/>
            <person name="Wu J."/>
            <person name="Kanamori H."/>
            <person name="Katayose Y."/>
            <person name="Fujisawa M."/>
            <person name="Namiki N."/>
            <person name="Mizuno H."/>
            <person name="Yamamoto K."/>
            <person name="Antonio B.A."/>
            <person name="Baba T."/>
            <person name="Sakata K."/>
            <person name="Nagamura Y."/>
            <person name="Aoki H."/>
            <person name="Arikawa K."/>
            <person name="Arita K."/>
            <person name="Bito T."/>
            <person name="Chiden Y."/>
            <person name="Fujitsuka N."/>
            <person name="Fukunaka R."/>
            <person name="Hamada M."/>
            <person name="Harada C."/>
            <person name="Hayashi A."/>
            <person name="Hijishita S."/>
            <person name="Honda M."/>
            <person name="Hosokawa S."/>
            <person name="Ichikawa Y."/>
            <person name="Idonuma A."/>
            <person name="Iijima M."/>
            <person name="Ikeda M."/>
            <person name="Ikeno M."/>
            <person name="Ito K."/>
            <person name="Ito S."/>
            <person name="Ito T."/>
            <person name="Ito Y."/>
            <person name="Ito Y."/>
            <person name="Iwabuchi A."/>
            <person name="Kamiya K."/>
            <person name="Karasawa W."/>
            <person name="Kurita K."/>
            <person name="Katagiri S."/>
            <person name="Kikuta A."/>
            <person name="Kobayashi H."/>
            <person name="Kobayashi N."/>
            <person name="Machita K."/>
            <person name="Maehara T."/>
            <person name="Masukawa M."/>
            <person name="Mizubayashi T."/>
            <person name="Mukai Y."/>
            <person name="Nagasaki H."/>
            <person name="Nagata Y."/>
            <person name="Naito S."/>
            <person name="Nakashima M."/>
            <person name="Nakama Y."/>
            <person name="Nakamichi Y."/>
            <person name="Nakamura M."/>
            <person name="Meguro A."/>
            <person name="Negishi M."/>
            <person name="Ohta I."/>
            <person name="Ohta T."/>
            <person name="Okamoto M."/>
            <person name="Ono N."/>
            <person name="Saji S."/>
            <person name="Sakaguchi M."/>
            <person name="Sakai K."/>
            <person name="Shibata M."/>
            <person name="Shimokawa T."/>
            <person name="Song J."/>
            <person name="Takazaki Y."/>
            <person name="Terasawa K."/>
            <person name="Tsugane M."/>
            <person name="Tsuji K."/>
            <person name="Ueda S."/>
            <person name="Waki K."/>
            <person name="Yamagata H."/>
            <person name="Yamamoto M."/>
            <person name="Yamamoto S."/>
            <person name="Yamane H."/>
            <person name="Yoshiki S."/>
            <person name="Yoshihara R."/>
            <person name="Yukawa K."/>
            <person name="Zhong H."/>
            <person name="Yano M."/>
            <person name="Yuan Q."/>
            <person name="Ouyang S."/>
            <person name="Liu J."/>
            <person name="Jones K.M."/>
            <person name="Gansberger K."/>
            <person name="Moffat K."/>
            <person name="Hill J."/>
            <person name="Bera J."/>
            <person name="Fadrosh D."/>
            <person name="Jin S."/>
            <person name="Johri S."/>
            <person name="Kim M."/>
            <person name="Overton L."/>
            <person name="Reardon M."/>
            <person name="Tsitrin T."/>
            <person name="Vuong H."/>
            <person name="Weaver B."/>
            <person name="Ciecko A."/>
            <person name="Tallon L."/>
            <person name="Jackson J."/>
            <person name="Pai G."/>
            <person name="Aken S.V."/>
            <person name="Utterback T."/>
            <person name="Reidmuller S."/>
            <person name="Feldblyum T."/>
            <person name="Hsiao J."/>
            <person name="Zismann V."/>
            <person name="Iobst S."/>
            <person name="de Vazeille A.R."/>
            <person name="Buell C.R."/>
            <person name="Ying K."/>
            <person name="Li Y."/>
            <person name="Lu T."/>
            <person name="Huang Y."/>
            <person name="Zhao Q."/>
            <person name="Feng Q."/>
            <person name="Zhang L."/>
            <person name="Zhu J."/>
            <person name="Weng Q."/>
            <person name="Mu J."/>
            <person name="Lu Y."/>
            <person name="Fan D."/>
            <person name="Liu Y."/>
            <person name="Guan J."/>
            <person name="Zhang Y."/>
            <person name="Yu S."/>
            <person name="Liu X."/>
            <person name="Zhang Y."/>
            <person name="Hong G."/>
            <person name="Han B."/>
            <person name="Choisne N."/>
            <person name="Demange N."/>
            <person name="Orjeda G."/>
            <person name="Samain S."/>
            <person name="Cattolico L."/>
            <person name="Pelletier E."/>
            <person name="Couloux A."/>
            <person name="Segurens B."/>
            <person name="Wincker P."/>
            <person name="D'Hont A."/>
            <person name="Scarpelli C."/>
            <person name="Weissenbach J."/>
            <person name="Salanoubat M."/>
            <person name="Quetier F."/>
            <person name="Yu Y."/>
            <person name="Kim H.R."/>
            <person name="Rambo T."/>
            <person name="Currie J."/>
            <person name="Collura K."/>
            <person name="Luo M."/>
            <person name="Yang T."/>
            <person name="Ammiraju J.S.S."/>
            <person name="Engler F."/>
            <person name="Soderlund C."/>
            <person name="Wing R.A."/>
            <person name="Palmer L.E."/>
            <person name="de la Bastide M."/>
            <person name="Spiegel L."/>
            <person name="Nascimento L."/>
            <person name="Zutavern T."/>
            <person name="O'Shaughnessy A."/>
            <person name="Dike S."/>
            <person name="Dedhia N."/>
            <person name="Preston R."/>
            <person name="Balija V."/>
            <person name="McCombie W.R."/>
            <person name="Chow T."/>
            <person name="Chen H."/>
            <person name="Chung M."/>
            <person name="Chen C."/>
            <person name="Shaw J."/>
            <person name="Wu H."/>
            <person name="Hsiao K."/>
            <person name="Chao Y."/>
            <person name="Chu M."/>
            <person name="Cheng C."/>
            <person name="Hour A."/>
            <person name="Lee P."/>
            <person name="Lin S."/>
            <person name="Lin Y."/>
            <person name="Liou J."/>
            <person name="Liu S."/>
            <person name="Hsing Y."/>
            <person name="Raghuvanshi S."/>
            <person name="Mohanty A."/>
            <person name="Bharti A.K."/>
            <person name="Gaur A."/>
            <person name="Gupta V."/>
            <person name="Kumar D."/>
            <person name="Ravi V."/>
            <person name="Vij S."/>
            <person name="Kapur A."/>
            <person name="Khurana P."/>
            <person name="Khurana P."/>
            <person name="Khurana J.P."/>
            <person name="Tyagi A.K."/>
            <person name="Gaikwad K."/>
            <person name="Singh A."/>
            <person name="Dalal V."/>
            <person name="Srivastava S."/>
            <person name="Dixit A."/>
            <person name="Pal A.K."/>
            <person name="Ghazi I.A."/>
            <person name="Yadav M."/>
            <person name="Pandit A."/>
            <person name="Bhargava A."/>
            <person name="Sureshbabu K."/>
            <person name="Batra K."/>
            <person name="Sharma T.R."/>
            <person name="Mohapatra T."/>
            <person name="Singh N.K."/>
            <person name="Messing J."/>
            <person name="Nelson A.B."/>
            <person name="Fuks G."/>
            <person name="Kavchok S."/>
            <person name="Keizer G."/>
            <person name="Linton E."/>
            <person name="Llaca V."/>
            <person name="Song R."/>
            <person name="Tanyolac B."/>
            <person name="Young S."/>
            <person name="Ho-Il K."/>
            <person name="Hahn J.H."/>
            <person name="Sangsakoo G."/>
            <person name="Vanavichit A."/>
            <person name="de Mattos Luiz.A.T."/>
            <person name="Zimmer P.D."/>
            <person name="Malone G."/>
            <person name="Dellagostin O."/>
            <person name="de Oliveira A.C."/>
            <person name="Bevan M."/>
            <person name="Bancroft I."/>
            <person name="Minx P."/>
            <person name="Cordum H."/>
            <person name="Wilson R."/>
            <person name="Cheng Z."/>
            <person name="Jin W."/>
            <person name="Jiang J."/>
            <person name="Leong S.A."/>
            <person name="Iwama H."/>
            <person name="Gojobori T."/>
            <person name="Itoh T."/>
            <person name="Niimura Y."/>
            <person name="Fujii Y."/>
            <person name="Habara T."/>
            <person name="Sakai H."/>
            <person name="Sato Y."/>
            <person name="Wilson G."/>
            <person name="Kumar K."/>
            <person name="McCouch S."/>
            <person name="Juretic N."/>
            <person name="Hoen D."/>
            <person name="Wright S."/>
            <person name="Bruskiewich R."/>
            <person name="Bureau T."/>
            <person name="Miyao A."/>
            <person name="Hirochika H."/>
            <person name="Nishikawa T."/>
            <person name="Kadowaki K."/>
            <person name="Sugiura M."/>
            <person name="Burr B."/>
            <person name="Sasaki T."/>
        </authorList>
    </citation>
    <scope>NUCLEOTIDE SEQUENCE [LARGE SCALE GENOMIC DNA]</scope>
    <source>
        <strain evidence="4">cv. Nipponbare</strain>
    </source>
</reference>
<evidence type="ECO:0000259" key="2">
    <source>
        <dbReference type="Pfam" id="PF13456"/>
    </source>
</evidence>
<reference evidence="3 4" key="3">
    <citation type="journal article" date="2013" name="Rice">
        <title>Improvement of the Oryza sativa Nipponbare reference genome using next generation sequence and optical map data.</title>
        <authorList>
            <person name="Kawahara Y."/>
            <person name="de la Bastide M."/>
            <person name="Hamilton J.P."/>
            <person name="Kanamori H."/>
            <person name="McCombie W.R."/>
            <person name="Ouyang S."/>
            <person name="Schwartz D.C."/>
            <person name="Tanaka T."/>
            <person name="Wu J."/>
            <person name="Zhou S."/>
            <person name="Childs K.L."/>
            <person name="Davidson R.M."/>
            <person name="Lin H."/>
            <person name="Quesada-Ocampo L."/>
            <person name="Vaillancourt B."/>
            <person name="Sakai H."/>
            <person name="Lee S.S."/>
            <person name="Kim J."/>
            <person name="Numa H."/>
            <person name="Itoh T."/>
            <person name="Buell C.R."/>
            <person name="Matsumoto T."/>
        </authorList>
    </citation>
    <scope>NUCLEOTIDE SEQUENCE [LARGE SCALE GENOMIC DNA]</scope>
    <source>
        <strain evidence="4">cv. Nipponbare</strain>
    </source>
</reference>
<dbReference type="EMBL" id="AP014958">
    <property type="protein sequence ID" value="BAS77129.1"/>
    <property type="molecule type" value="Genomic_DNA"/>
</dbReference>
<dbReference type="AlphaFoldDB" id="A0A0N7KER2"/>
<dbReference type="GO" id="GO:0003676">
    <property type="term" value="F:nucleic acid binding"/>
    <property type="evidence" value="ECO:0007669"/>
    <property type="project" value="InterPro"/>
</dbReference>
<dbReference type="InterPro" id="IPR002156">
    <property type="entry name" value="RNaseH_domain"/>
</dbReference>
<dbReference type="Gene3D" id="3.30.420.10">
    <property type="entry name" value="Ribonuclease H-like superfamily/Ribonuclease H"/>
    <property type="match status" value="1"/>
</dbReference>
<gene>
    <name evidence="3" type="ordered locus">Os02g0163000</name>
    <name evidence="3" type="ORF">OSNPB_020163000</name>
</gene>
<dbReference type="InterPro" id="IPR044730">
    <property type="entry name" value="RNase_H-like_dom_plant"/>
</dbReference>
<dbReference type="PANTHER" id="PTHR47074">
    <property type="entry name" value="BNAC02G40300D PROTEIN"/>
    <property type="match status" value="1"/>
</dbReference>
<dbReference type="Proteomes" id="UP000059680">
    <property type="component" value="Chromosome 2"/>
</dbReference>
<dbReference type="PANTHER" id="PTHR47074:SF11">
    <property type="entry name" value="REVERSE TRANSCRIPTASE-LIKE PROTEIN"/>
    <property type="match status" value="1"/>
</dbReference>
<dbReference type="SMR" id="A0A0N7KER2"/>
<feature type="region of interest" description="Disordered" evidence="1">
    <location>
        <begin position="189"/>
        <end position="215"/>
    </location>
</feature>
<dbReference type="CDD" id="cd06222">
    <property type="entry name" value="RNase_H_like"/>
    <property type="match status" value="1"/>
</dbReference>
<dbReference type="InterPro" id="IPR036397">
    <property type="entry name" value="RNaseH_sf"/>
</dbReference>
<organism evidence="3 4">
    <name type="scientific">Oryza sativa subsp. japonica</name>
    <name type="common">Rice</name>
    <dbReference type="NCBI Taxonomy" id="39947"/>
    <lineage>
        <taxon>Eukaryota</taxon>
        <taxon>Viridiplantae</taxon>
        <taxon>Streptophyta</taxon>
        <taxon>Embryophyta</taxon>
        <taxon>Tracheophyta</taxon>
        <taxon>Spermatophyta</taxon>
        <taxon>Magnoliopsida</taxon>
        <taxon>Liliopsida</taxon>
        <taxon>Poales</taxon>
        <taxon>Poaceae</taxon>
        <taxon>BOP clade</taxon>
        <taxon>Oryzoideae</taxon>
        <taxon>Oryzeae</taxon>
        <taxon>Oryzinae</taxon>
        <taxon>Oryza</taxon>
        <taxon>Oryza sativa</taxon>
    </lineage>
</organism>
<feature type="domain" description="RNase H type-1" evidence="2">
    <location>
        <begin position="106"/>
        <end position="174"/>
    </location>
</feature>